<dbReference type="InterPro" id="IPR050194">
    <property type="entry name" value="Glycosyltransferase_grp1"/>
</dbReference>
<keyword evidence="3" id="KW-1185">Reference proteome</keyword>
<organism evidence="2 3">
    <name type="scientific">Paranoxybacillus vitaminiphilus</name>
    <dbReference type="NCBI Taxonomy" id="581036"/>
    <lineage>
        <taxon>Bacteria</taxon>
        <taxon>Bacillati</taxon>
        <taxon>Bacillota</taxon>
        <taxon>Bacilli</taxon>
        <taxon>Bacillales</taxon>
        <taxon>Anoxybacillaceae</taxon>
        <taxon>Paranoxybacillus</taxon>
    </lineage>
</organism>
<dbReference type="GO" id="GO:0016757">
    <property type="term" value="F:glycosyltransferase activity"/>
    <property type="evidence" value="ECO:0007669"/>
    <property type="project" value="InterPro"/>
</dbReference>
<dbReference type="PANTHER" id="PTHR45947:SF3">
    <property type="entry name" value="SULFOQUINOVOSYL TRANSFERASE SQD2"/>
    <property type="match status" value="1"/>
</dbReference>
<dbReference type="AlphaFoldDB" id="A0A327YKZ0"/>
<dbReference type="OrthoDB" id="9787617at2"/>
<feature type="domain" description="Glycosyl transferase family 1" evidence="1">
    <location>
        <begin position="191"/>
        <end position="359"/>
    </location>
</feature>
<protein>
    <submittedName>
        <fullName evidence="2">Glycosyltransferase involved in cell wall biosynthesis</fullName>
    </submittedName>
</protein>
<gene>
    <name evidence="2" type="ORF">B0I26_10446</name>
</gene>
<dbReference type="Proteomes" id="UP000248555">
    <property type="component" value="Unassembled WGS sequence"/>
</dbReference>
<dbReference type="PANTHER" id="PTHR45947">
    <property type="entry name" value="SULFOQUINOVOSYL TRANSFERASE SQD2"/>
    <property type="match status" value="1"/>
</dbReference>
<comment type="caution">
    <text evidence="2">The sequence shown here is derived from an EMBL/GenBank/DDBJ whole genome shotgun (WGS) entry which is preliminary data.</text>
</comment>
<keyword evidence="2" id="KW-0808">Transferase</keyword>
<dbReference type="CDD" id="cd03801">
    <property type="entry name" value="GT4_PimA-like"/>
    <property type="match status" value="1"/>
</dbReference>
<dbReference type="EMBL" id="QLMH01000004">
    <property type="protein sequence ID" value="RAK20395.1"/>
    <property type="molecule type" value="Genomic_DNA"/>
</dbReference>
<reference evidence="2 3" key="1">
    <citation type="submission" date="2018-06" db="EMBL/GenBank/DDBJ databases">
        <title>Genomic Encyclopedia of Type Strains, Phase III (KMG-III): the genomes of soil and plant-associated and newly described type strains.</title>
        <authorList>
            <person name="Whitman W."/>
        </authorList>
    </citation>
    <scope>NUCLEOTIDE SEQUENCE [LARGE SCALE GENOMIC DNA]</scope>
    <source>
        <strain evidence="2 3">CGMCC 1.8979</strain>
    </source>
</reference>
<dbReference type="Pfam" id="PF00534">
    <property type="entry name" value="Glycos_transf_1"/>
    <property type="match status" value="1"/>
</dbReference>
<dbReference type="Gene3D" id="3.40.50.2000">
    <property type="entry name" value="Glycogen Phosphorylase B"/>
    <property type="match status" value="2"/>
</dbReference>
<name>A0A327YKZ0_9BACL</name>
<evidence type="ECO:0000259" key="1">
    <source>
        <dbReference type="Pfam" id="PF00534"/>
    </source>
</evidence>
<sequence>MKEIRIASFRPGVIANGTAFEAQALIYKYLQKKYGWKFVIFKDERDKFVDEELETVTIPFKSRKTFPRTPIPRNLYLFNKYIVQQLKDFDFILSCDPTIYQQGVHAAYVAKKWNIPLAFDASLTIMGEGRSLSWKLQKPFAKWALQYSQIIWITVPKTAERFRDIGLSSESISSQFVVLGHPVDTEKFYPAEKRNSNSTKTIICVARLVMEKGVHYIIQAAAPLIKNNKNILLKIVGRGEAKSFLERLVKEEGIEENVQFIDPVPHSQLPDLYRQADIFIGHPVSISSWEEFFGVVNVEAMACGLPVITSRTGGIPYLIREKDVAIFVEERDIIGITKALETLLYNQDLYEQLRINGRKYVQNYYSLPVIAEKYRKYIEAVLEMRGKK</sequence>
<evidence type="ECO:0000313" key="3">
    <source>
        <dbReference type="Proteomes" id="UP000248555"/>
    </source>
</evidence>
<proteinExistence type="predicted"/>
<dbReference type="SUPFAM" id="SSF53756">
    <property type="entry name" value="UDP-Glycosyltransferase/glycogen phosphorylase"/>
    <property type="match status" value="1"/>
</dbReference>
<evidence type="ECO:0000313" key="2">
    <source>
        <dbReference type="EMBL" id="RAK20395.1"/>
    </source>
</evidence>
<accession>A0A327YKZ0</accession>
<dbReference type="RefSeq" id="WP_111644703.1">
    <property type="nucleotide sequence ID" value="NZ_QLMH01000004.1"/>
</dbReference>
<dbReference type="InterPro" id="IPR001296">
    <property type="entry name" value="Glyco_trans_1"/>
</dbReference>